<protein>
    <submittedName>
        <fullName evidence="1">Uncharacterized protein</fullName>
    </submittedName>
</protein>
<evidence type="ECO:0000313" key="1">
    <source>
        <dbReference type="EMBL" id="KAL0568303.1"/>
    </source>
</evidence>
<dbReference type="EMBL" id="JBAHYK010001369">
    <property type="protein sequence ID" value="KAL0568303.1"/>
    <property type="molecule type" value="Genomic_DNA"/>
</dbReference>
<sequence>MGFGRDVSDTFDVATKNIEALQKKAAVAGASETCSILTVSKLAAGTSLPKFRFTLFSKKSSSDIGEGDFHADGNGEGIIVTSVGTNDLEGNCKGIEAAASYTIENWPAPLPAVREALDGVAVTHDLNIPPFYDQHGMLISPTEGYRARLEGALVQIRFTLIHHIIGNKKSTQGICNVFVADIAELHVI</sequence>
<dbReference type="Proteomes" id="UP001465976">
    <property type="component" value="Unassembled WGS sequence"/>
</dbReference>
<comment type="caution">
    <text evidence="1">The sequence shown here is derived from an EMBL/GenBank/DDBJ whole genome shotgun (WGS) entry which is preliminary data.</text>
</comment>
<proteinExistence type="predicted"/>
<keyword evidence="2" id="KW-1185">Reference proteome</keyword>
<organism evidence="1 2">
    <name type="scientific">Marasmius crinis-equi</name>
    <dbReference type="NCBI Taxonomy" id="585013"/>
    <lineage>
        <taxon>Eukaryota</taxon>
        <taxon>Fungi</taxon>
        <taxon>Dikarya</taxon>
        <taxon>Basidiomycota</taxon>
        <taxon>Agaricomycotina</taxon>
        <taxon>Agaricomycetes</taxon>
        <taxon>Agaricomycetidae</taxon>
        <taxon>Agaricales</taxon>
        <taxon>Marasmiineae</taxon>
        <taxon>Marasmiaceae</taxon>
        <taxon>Marasmius</taxon>
    </lineage>
</organism>
<gene>
    <name evidence="1" type="ORF">V5O48_013683</name>
</gene>
<evidence type="ECO:0000313" key="2">
    <source>
        <dbReference type="Proteomes" id="UP001465976"/>
    </source>
</evidence>
<reference evidence="1 2" key="1">
    <citation type="submission" date="2024-02" db="EMBL/GenBank/DDBJ databases">
        <title>A draft genome for the cacao thread blight pathogen Marasmius crinis-equi.</title>
        <authorList>
            <person name="Cohen S.P."/>
            <person name="Baruah I.K."/>
            <person name="Amoako-Attah I."/>
            <person name="Bukari Y."/>
            <person name="Meinhardt L.W."/>
            <person name="Bailey B.A."/>
        </authorList>
    </citation>
    <scope>NUCLEOTIDE SEQUENCE [LARGE SCALE GENOMIC DNA]</scope>
    <source>
        <strain evidence="1 2">GH-76</strain>
    </source>
</reference>
<name>A0ABR3EZE7_9AGAR</name>
<accession>A0ABR3EZE7</accession>